<dbReference type="EMBL" id="AQQR01000001">
    <property type="protein sequence ID" value="OWU77586.1"/>
    <property type="molecule type" value="Genomic_DNA"/>
</dbReference>
<keyword evidence="2" id="KW-0575">Peroxidase</keyword>
<dbReference type="OrthoDB" id="9808310at2"/>
<evidence type="ECO:0000313" key="2">
    <source>
        <dbReference type="EMBL" id="OWU77586.1"/>
    </source>
</evidence>
<reference evidence="2 3" key="1">
    <citation type="submission" date="2013-04" db="EMBL/GenBank/DDBJ databases">
        <title>Oceanicola sp. 22II1-22F33 Genome Sequencing.</title>
        <authorList>
            <person name="Lai Q."/>
            <person name="Li G."/>
            <person name="Shao Z."/>
        </authorList>
    </citation>
    <scope>NUCLEOTIDE SEQUENCE [LARGE SCALE GENOMIC DNA]</scope>
    <source>
        <strain evidence="2 3">22II1-22F33</strain>
    </source>
</reference>
<dbReference type="PANTHER" id="PTHR35446:SF3">
    <property type="entry name" value="CMD DOMAIN-CONTAINING PROTEIN"/>
    <property type="match status" value="1"/>
</dbReference>
<keyword evidence="3" id="KW-1185">Reference proteome</keyword>
<sequence>MTRIAIPASIEAAPAAARPALEQVKSQLGSVPNLFRLVANSPVALEGWLGLSGALGKGQLPAATRERIALALAEFNGCGYCLSAHTYVASHVAGLSAQEISANRMGRSTDAKADAAVAFALRVAETRGHVTDADVKTLRDAGYDDGQLIEIVQHVALNIWTNYMNEVAKTEIDFPLAEGVAA</sequence>
<dbReference type="AlphaFoldDB" id="A0A225NZU0"/>
<comment type="caution">
    <text evidence="2">The sequence shown here is derived from an EMBL/GenBank/DDBJ whole genome shotgun (WGS) entry which is preliminary data.</text>
</comment>
<dbReference type="Proteomes" id="UP000215377">
    <property type="component" value="Unassembled WGS sequence"/>
</dbReference>
<organism evidence="2 3">
    <name type="scientific">Marinibacterium profundimaris</name>
    <dbReference type="NCBI Taxonomy" id="1679460"/>
    <lineage>
        <taxon>Bacteria</taxon>
        <taxon>Pseudomonadati</taxon>
        <taxon>Pseudomonadota</taxon>
        <taxon>Alphaproteobacteria</taxon>
        <taxon>Rhodobacterales</taxon>
        <taxon>Paracoccaceae</taxon>
        <taxon>Marinibacterium</taxon>
    </lineage>
</organism>
<name>A0A225NZU0_9RHOB</name>
<dbReference type="NCBIfam" id="TIGR00778">
    <property type="entry name" value="ahpD_dom"/>
    <property type="match status" value="1"/>
</dbReference>
<proteinExistence type="predicted"/>
<dbReference type="InterPro" id="IPR029032">
    <property type="entry name" value="AhpD-like"/>
</dbReference>
<dbReference type="SUPFAM" id="SSF69118">
    <property type="entry name" value="AhpD-like"/>
    <property type="match status" value="1"/>
</dbReference>
<dbReference type="Pfam" id="PF02627">
    <property type="entry name" value="CMD"/>
    <property type="match status" value="1"/>
</dbReference>
<evidence type="ECO:0000259" key="1">
    <source>
        <dbReference type="Pfam" id="PF02627"/>
    </source>
</evidence>
<dbReference type="InterPro" id="IPR004675">
    <property type="entry name" value="AhpD_core"/>
</dbReference>
<dbReference type="GO" id="GO:0051920">
    <property type="term" value="F:peroxiredoxin activity"/>
    <property type="evidence" value="ECO:0007669"/>
    <property type="project" value="InterPro"/>
</dbReference>
<protein>
    <submittedName>
        <fullName evidence="2">Alkylhydroperoxidase</fullName>
    </submittedName>
</protein>
<evidence type="ECO:0000313" key="3">
    <source>
        <dbReference type="Proteomes" id="UP000215377"/>
    </source>
</evidence>
<gene>
    <name evidence="2" type="ORF">ATO3_02540</name>
</gene>
<feature type="domain" description="Carboxymuconolactone decarboxylase-like" evidence="1">
    <location>
        <begin position="44"/>
        <end position="125"/>
    </location>
</feature>
<dbReference type="PANTHER" id="PTHR35446">
    <property type="entry name" value="SI:CH211-175M2.5"/>
    <property type="match status" value="1"/>
</dbReference>
<dbReference type="Gene3D" id="1.20.1290.10">
    <property type="entry name" value="AhpD-like"/>
    <property type="match status" value="1"/>
</dbReference>
<dbReference type="RefSeq" id="WP_088648213.1">
    <property type="nucleotide sequence ID" value="NZ_AQQR01000001.1"/>
</dbReference>
<accession>A0A225NZU0</accession>
<dbReference type="InterPro" id="IPR003779">
    <property type="entry name" value="CMD-like"/>
</dbReference>
<keyword evidence="2" id="KW-0560">Oxidoreductase</keyword>